<evidence type="ECO:0000313" key="4">
    <source>
        <dbReference type="EMBL" id="NNM75180.1"/>
    </source>
</evidence>
<evidence type="ECO:0000256" key="3">
    <source>
        <dbReference type="RuleBase" id="RU004046"/>
    </source>
</evidence>
<dbReference type="GO" id="GO:0005524">
    <property type="term" value="F:ATP binding"/>
    <property type="evidence" value="ECO:0007669"/>
    <property type="project" value="InterPro"/>
</dbReference>
<keyword evidence="5" id="KW-1185">Reference proteome</keyword>
<dbReference type="AlphaFoldDB" id="A0A849IG79"/>
<dbReference type="GO" id="GO:0005829">
    <property type="term" value="C:cytosol"/>
    <property type="evidence" value="ECO:0007669"/>
    <property type="project" value="TreeGrafter"/>
</dbReference>
<protein>
    <submittedName>
        <fullName evidence="4">Glucokinase</fullName>
    </submittedName>
</protein>
<sequence>MAATYPRRDSDARFGALSFPALLADIGGTFARFALLEEPDAAFALLAKVPTSSYPDAVAAISAALAGHAGPRPVSAVIAAAGRVADGTVQLTNAAWRIDPAEIGQAFGLEQVVLLNDYAATAAGLQDMCRRDGDDVRRIGPAGPAPGPQVVLGPGTGFGASAAVSFGDETVLHSTEAGHAELGPATETDFALWPLIERVQGRITVEALLSGPGLVRLYRAVARRRGCGSANDTPAAVVAAGLDGSDTVAAETLRRFAAVLGRFAGDLALVFGATGGVLIAGGIAPRIARILDEGEFRAAFERKAPFAEAMRGVPTYLIIHPEPVLAGLRAFAAAPGRFIVQAGRWSADDGA</sequence>
<keyword evidence="1" id="KW-0808">Transferase</keyword>
<accession>A0A849IG79</accession>
<proteinExistence type="inferred from homology"/>
<dbReference type="PANTHER" id="PTHR47690:SF1">
    <property type="entry name" value="GLUCOKINASE"/>
    <property type="match status" value="1"/>
</dbReference>
<dbReference type="CDD" id="cd24008">
    <property type="entry name" value="ASKHA_NBD_GLK"/>
    <property type="match status" value="1"/>
</dbReference>
<dbReference type="GO" id="GO:0005536">
    <property type="term" value="F:D-glucose binding"/>
    <property type="evidence" value="ECO:0007669"/>
    <property type="project" value="InterPro"/>
</dbReference>
<dbReference type="Proteomes" id="UP000564885">
    <property type="component" value="Unassembled WGS sequence"/>
</dbReference>
<comment type="similarity">
    <text evidence="3">Belongs to the bacterial glucokinase family.</text>
</comment>
<dbReference type="InterPro" id="IPR043129">
    <property type="entry name" value="ATPase_NBD"/>
</dbReference>
<evidence type="ECO:0000313" key="5">
    <source>
        <dbReference type="Proteomes" id="UP000564885"/>
    </source>
</evidence>
<dbReference type="EMBL" id="JABEPP010000007">
    <property type="protein sequence ID" value="NNM75180.1"/>
    <property type="molecule type" value="Genomic_DNA"/>
</dbReference>
<reference evidence="4 5" key="1">
    <citation type="submission" date="2020-04" db="EMBL/GenBank/DDBJ databases">
        <title>Enterovirga sp. isolate from soil.</title>
        <authorList>
            <person name="Chea S."/>
            <person name="Kim D.-U."/>
        </authorList>
    </citation>
    <scope>NUCLEOTIDE SEQUENCE [LARGE SCALE GENOMIC DNA]</scope>
    <source>
        <strain evidence="4 5">DB1703</strain>
    </source>
</reference>
<dbReference type="InterPro" id="IPR050201">
    <property type="entry name" value="Bacterial_glucokinase"/>
</dbReference>
<evidence type="ECO:0000256" key="2">
    <source>
        <dbReference type="ARBA" id="ARBA00022777"/>
    </source>
</evidence>
<keyword evidence="2 4" id="KW-0418">Kinase</keyword>
<dbReference type="InterPro" id="IPR003836">
    <property type="entry name" value="Glucokinase"/>
</dbReference>
<dbReference type="GO" id="GO:0004340">
    <property type="term" value="F:glucokinase activity"/>
    <property type="evidence" value="ECO:0007669"/>
    <property type="project" value="InterPro"/>
</dbReference>
<dbReference type="RefSeq" id="WP_171220672.1">
    <property type="nucleotide sequence ID" value="NZ_JABEPP010000007.1"/>
</dbReference>
<dbReference type="Gene3D" id="3.30.420.40">
    <property type="match status" value="1"/>
</dbReference>
<comment type="caution">
    <text evidence="4">The sequence shown here is derived from an EMBL/GenBank/DDBJ whole genome shotgun (WGS) entry which is preliminary data.</text>
</comment>
<dbReference type="PANTHER" id="PTHR47690">
    <property type="entry name" value="GLUCOKINASE"/>
    <property type="match status" value="1"/>
</dbReference>
<dbReference type="SUPFAM" id="SSF53067">
    <property type="entry name" value="Actin-like ATPase domain"/>
    <property type="match status" value="1"/>
</dbReference>
<name>A0A849IG79_9HYPH</name>
<evidence type="ECO:0000256" key="1">
    <source>
        <dbReference type="ARBA" id="ARBA00022679"/>
    </source>
</evidence>
<dbReference type="Gene3D" id="3.40.367.20">
    <property type="match status" value="1"/>
</dbReference>
<gene>
    <name evidence="4" type="ORF">HJG44_22730</name>
</gene>
<dbReference type="Pfam" id="PF02685">
    <property type="entry name" value="Glucokinase"/>
    <property type="match status" value="1"/>
</dbReference>
<organism evidence="4 5">
    <name type="scientific">Enterovirga aerilata</name>
    <dbReference type="NCBI Taxonomy" id="2730920"/>
    <lineage>
        <taxon>Bacteria</taxon>
        <taxon>Pseudomonadati</taxon>
        <taxon>Pseudomonadota</taxon>
        <taxon>Alphaproteobacteria</taxon>
        <taxon>Hyphomicrobiales</taxon>
        <taxon>Methylobacteriaceae</taxon>
        <taxon>Enterovirga</taxon>
    </lineage>
</organism>
<dbReference type="GO" id="GO:0006096">
    <property type="term" value="P:glycolytic process"/>
    <property type="evidence" value="ECO:0007669"/>
    <property type="project" value="InterPro"/>
</dbReference>